<accession>A0AAW2MBT3</accession>
<name>A0AAW2MBT3_9LAMI</name>
<dbReference type="EMBL" id="JACGWM010000014">
    <property type="protein sequence ID" value="KAL0328000.1"/>
    <property type="molecule type" value="Genomic_DNA"/>
</dbReference>
<gene>
    <name evidence="1" type="ORF">Scaly_2232600</name>
</gene>
<reference evidence="1" key="1">
    <citation type="submission" date="2020-06" db="EMBL/GenBank/DDBJ databases">
        <authorList>
            <person name="Li T."/>
            <person name="Hu X."/>
            <person name="Zhang T."/>
            <person name="Song X."/>
            <person name="Zhang H."/>
            <person name="Dai N."/>
            <person name="Sheng W."/>
            <person name="Hou X."/>
            <person name="Wei L."/>
        </authorList>
    </citation>
    <scope>NUCLEOTIDE SEQUENCE</scope>
    <source>
        <strain evidence="1">KEN8</strain>
        <tissue evidence="1">Leaf</tissue>
    </source>
</reference>
<protein>
    <submittedName>
        <fullName evidence="1">Uncharacterized protein</fullName>
    </submittedName>
</protein>
<organism evidence="1">
    <name type="scientific">Sesamum calycinum</name>
    <dbReference type="NCBI Taxonomy" id="2727403"/>
    <lineage>
        <taxon>Eukaryota</taxon>
        <taxon>Viridiplantae</taxon>
        <taxon>Streptophyta</taxon>
        <taxon>Embryophyta</taxon>
        <taxon>Tracheophyta</taxon>
        <taxon>Spermatophyta</taxon>
        <taxon>Magnoliopsida</taxon>
        <taxon>eudicotyledons</taxon>
        <taxon>Gunneridae</taxon>
        <taxon>Pentapetalae</taxon>
        <taxon>asterids</taxon>
        <taxon>lamiids</taxon>
        <taxon>Lamiales</taxon>
        <taxon>Pedaliaceae</taxon>
        <taxon>Sesamum</taxon>
    </lineage>
</organism>
<comment type="caution">
    <text evidence="1">The sequence shown here is derived from an EMBL/GenBank/DDBJ whole genome shotgun (WGS) entry which is preliminary data.</text>
</comment>
<reference evidence="1" key="2">
    <citation type="journal article" date="2024" name="Plant">
        <title>Genomic evolution and insights into agronomic trait innovations of Sesamum species.</title>
        <authorList>
            <person name="Miao H."/>
            <person name="Wang L."/>
            <person name="Qu L."/>
            <person name="Liu H."/>
            <person name="Sun Y."/>
            <person name="Le M."/>
            <person name="Wang Q."/>
            <person name="Wei S."/>
            <person name="Zheng Y."/>
            <person name="Lin W."/>
            <person name="Duan Y."/>
            <person name="Cao H."/>
            <person name="Xiong S."/>
            <person name="Wang X."/>
            <person name="Wei L."/>
            <person name="Li C."/>
            <person name="Ma Q."/>
            <person name="Ju M."/>
            <person name="Zhao R."/>
            <person name="Li G."/>
            <person name="Mu C."/>
            <person name="Tian Q."/>
            <person name="Mei H."/>
            <person name="Zhang T."/>
            <person name="Gao T."/>
            <person name="Zhang H."/>
        </authorList>
    </citation>
    <scope>NUCLEOTIDE SEQUENCE</scope>
    <source>
        <strain evidence="1">KEN8</strain>
    </source>
</reference>
<evidence type="ECO:0000313" key="1">
    <source>
        <dbReference type="EMBL" id="KAL0328000.1"/>
    </source>
</evidence>
<dbReference type="PANTHER" id="PTHR48258:SF4">
    <property type="entry name" value="DUF4216 DOMAIN-CONTAINING PROTEIN"/>
    <property type="match status" value="1"/>
</dbReference>
<dbReference type="AlphaFoldDB" id="A0AAW2MBT3"/>
<dbReference type="PANTHER" id="PTHR48258">
    <property type="entry name" value="DUF4218 DOMAIN-CONTAINING PROTEIN-RELATED"/>
    <property type="match status" value="1"/>
</dbReference>
<proteinExistence type="predicted"/>
<sequence length="284" mass="32863">MYEKNLLKRTGLTLEFEDGVTAFIEWSSLNMHIWKGRVQGYFEDIIAPPSQEEQTPAAHEEKGATDPRNVKLELCMNGFAPHEQYGQLEVDEKRPNVIPKVVYTLTKAQKRRIFEWISPLEFPDCYASNLASYVDMKELKMHGMKSHDCHIFMKKLILIVFHEMHLKSVWSALTEVNLLIQILCSTALDVNKVQESKGSVATILCNLEKIFLPTCFDSMEYIKSTMNHEMCVKSSSYIDTDSDFYGILEEIIQLDYLLIPNMHIILVQIPLGRFHERYEDISSM</sequence>